<dbReference type="OrthoDB" id="415665at2759"/>
<organism evidence="2 3">
    <name type="scientific">Symbiodinium microadriaticum</name>
    <name type="common">Dinoflagellate</name>
    <name type="synonym">Zooxanthella microadriatica</name>
    <dbReference type="NCBI Taxonomy" id="2951"/>
    <lineage>
        <taxon>Eukaryota</taxon>
        <taxon>Sar</taxon>
        <taxon>Alveolata</taxon>
        <taxon>Dinophyceae</taxon>
        <taxon>Suessiales</taxon>
        <taxon>Symbiodiniaceae</taxon>
        <taxon>Symbiodinium</taxon>
    </lineage>
</organism>
<accession>A0A1Q9ELQ1</accession>
<comment type="caution">
    <text evidence="2">The sequence shown here is derived from an EMBL/GenBank/DDBJ whole genome shotgun (WGS) entry which is preliminary data.</text>
</comment>
<keyword evidence="1" id="KW-1133">Transmembrane helix</keyword>
<feature type="transmembrane region" description="Helical" evidence="1">
    <location>
        <begin position="561"/>
        <end position="584"/>
    </location>
</feature>
<protein>
    <submittedName>
        <fullName evidence="2">Uncharacterized protein</fullName>
    </submittedName>
</protein>
<feature type="transmembrane region" description="Helical" evidence="1">
    <location>
        <begin position="68"/>
        <end position="85"/>
    </location>
</feature>
<name>A0A1Q9ELQ1_SYMMI</name>
<keyword evidence="1" id="KW-0812">Transmembrane</keyword>
<dbReference type="Proteomes" id="UP000186817">
    <property type="component" value="Unassembled WGS sequence"/>
</dbReference>
<feature type="transmembrane region" description="Helical" evidence="1">
    <location>
        <begin position="407"/>
        <end position="429"/>
    </location>
</feature>
<keyword evidence="3" id="KW-1185">Reference proteome</keyword>
<keyword evidence="1" id="KW-0472">Membrane</keyword>
<gene>
    <name evidence="2" type="ORF">AK812_SmicGene8126</name>
</gene>
<dbReference type="AlphaFoldDB" id="A0A1Q9ELQ1"/>
<evidence type="ECO:0000313" key="2">
    <source>
        <dbReference type="EMBL" id="OLQ08352.1"/>
    </source>
</evidence>
<evidence type="ECO:0000313" key="3">
    <source>
        <dbReference type="Proteomes" id="UP000186817"/>
    </source>
</evidence>
<proteinExistence type="predicted"/>
<feature type="transmembrane region" description="Helical" evidence="1">
    <location>
        <begin position="120"/>
        <end position="141"/>
    </location>
</feature>
<reference evidence="2 3" key="1">
    <citation type="submission" date="2016-02" db="EMBL/GenBank/DDBJ databases">
        <title>Genome analysis of coral dinoflagellate symbionts highlights evolutionary adaptations to a symbiotic lifestyle.</title>
        <authorList>
            <person name="Aranda M."/>
            <person name="Li Y."/>
            <person name="Liew Y.J."/>
            <person name="Baumgarten S."/>
            <person name="Simakov O."/>
            <person name="Wilson M."/>
            <person name="Piel J."/>
            <person name="Ashoor H."/>
            <person name="Bougouffa S."/>
            <person name="Bajic V.B."/>
            <person name="Ryu T."/>
            <person name="Ravasi T."/>
            <person name="Bayer T."/>
            <person name="Micklem G."/>
            <person name="Kim H."/>
            <person name="Bhak J."/>
            <person name="Lajeunesse T.C."/>
            <person name="Voolstra C.R."/>
        </authorList>
    </citation>
    <scope>NUCLEOTIDE SEQUENCE [LARGE SCALE GENOMIC DNA]</scope>
    <source>
        <strain evidence="2 3">CCMP2467</strain>
    </source>
</reference>
<evidence type="ECO:0000256" key="1">
    <source>
        <dbReference type="SAM" id="Phobius"/>
    </source>
</evidence>
<sequence>MFLVYGILGSLGSSPEPTLMVFAKHLAQRAATKVISTQKARAWVVFASTMLDVISFLTVPLLSLYTSVYSFVLMMFLLFASASWRDGSLLIPLMRPACMLLPEKQSGFGLHREQQSAAGFCLWGATIRAICAASFLLLYVLPPVDLALSRPLIVDFAEYCPEAYKCSLARQKEDDVLEEKLAALTNASGGRIQWPGNDCFNQTVMWDPQNGSEAWGNCTRHWQQHQTFPDECMGALASDPAVASACFAYREQLDAASEVSKCRWEDDVRFCSDCYDKLHTTRLEDGCNHFNVCTPNWQTDDCSAAAFRVSPVKKTCGDIDAVPKYVRCRDAGSWSFYRACQPEISFLLSNYCSSHALIQGFLDLAEVDDQVGGLLRDPSFLDDPDDLSQAFILEKQIRAHAGKVFPAFLQVLGAIVLLAPIVGLLLGALRSLFARKCIWSLESDLELRLAVEAEAAAMRQDFLERNGAALGWFDYIMLRFDLGMFLLDPFLDTYTAYLFWSSDHPWFALVQLLIVARGSYDLLRLHCSEGRWTAGKVSLQANTLTDGFFELLQKEKTTEGIASLTLLVYAVLYVQSDAFAFYFASCKWALALRSVSNGCYLDFHVTPGLVWTKSDEEVYYSALPSTPGGSDPLEKACGVAGLTEKEYRDSIMFPVPGRTDISLANNDWVAQTTETMFGDWAEESLLQAERALRVKGFARPKWLDQDYYNRKVAGVTDHLMSLVV</sequence>
<dbReference type="EMBL" id="LSRX01000119">
    <property type="protein sequence ID" value="OLQ08352.1"/>
    <property type="molecule type" value="Genomic_DNA"/>
</dbReference>